<proteinExistence type="predicted"/>
<evidence type="ECO:0000313" key="2">
    <source>
        <dbReference type="EMBL" id="CAJ1963283.1"/>
    </source>
</evidence>
<dbReference type="AlphaFoldDB" id="A0AAD2JM08"/>
<evidence type="ECO:0000313" key="3">
    <source>
        <dbReference type="Proteomes" id="UP001295423"/>
    </source>
</evidence>
<feature type="compositionally biased region" description="Basic and acidic residues" evidence="1">
    <location>
        <begin position="13"/>
        <end position="24"/>
    </location>
</feature>
<gene>
    <name evidence="2" type="ORF">CYCCA115_LOCUS20091</name>
</gene>
<sequence length="236" mass="26975">MPSNSNSNSDSDSDSKEMQPDDRVLKRHTYHARSSETKTNNNSNNSNNQQKTNNKNDLFAFSMHGSDPTLEFSEDSLPSPSQNDMYIDHDTSGGDRLVVLAESSLSTLSLDFEQDETTTDHDKNTKAKKKKKKRNSKRLSSDSQERDDIAIEREALQLKSCELESKLEEDYDDDPAAEDQQQANKRTPRSPLSINNDALLVENTILKRRLQRQDEIILEQSNRVVSDNLRRTDRQK</sequence>
<dbReference type="Proteomes" id="UP001295423">
    <property type="component" value="Unassembled WGS sequence"/>
</dbReference>
<feature type="compositionally biased region" description="Basic and acidic residues" evidence="1">
    <location>
        <begin position="139"/>
        <end position="148"/>
    </location>
</feature>
<comment type="caution">
    <text evidence="2">The sequence shown here is derived from an EMBL/GenBank/DDBJ whole genome shotgun (WGS) entry which is preliminary data.</text>
</comment>
<feature type="region of interest" description="Disordered" evidence="1">
    <location>
        <begin position="114"/>
        <end position="148"/>
    </location>
</feature>
<feature type="compositionally biased region" description="Low complexity" evidence="1">
    <location>
        <begin position="37"/>
        <end position="56"/>
    </location>
</feature>
<evidence type="ECO:0000256" key="1">
    <source>
        <dbReference type="SAM" id="MobiDB-lite"/>
    </source>
</evidence>
<feature type="compositionally biased region" description="Basic residues" evidence="1">
    <location>
        <begin position="126"/>
        <end position="137"/>
    </location>
</feature>
<name>A0AAD2JM08_9STRA</name>
<feature type="compositionally biased region" description="Low complexity" evidence="1">
    <location>
        <begin position="1"/>
        <end position="10"/>
    </location>
</feature>
<organism evidence="2 3">
    <name type="scientific">Cylindrotheca closterium</name>
    <dbReference type="NCBI Taxonomy" id="2856"/>
    <lineage>
        <taxon>Eukaryota</taxon>
        <taxon>Sar</taxon>
        <taxon>Stramenopiles</taxon>
        <taxon>Ochrophyta</taxon>
        <taxon>Bacillariophyta</taxon>
        <taxon>Bacillariophyceae</taxon>
        <taxon>Bacillariophycidae</taxon>
        <taxon>Bacillariales</taxon>
        <taxon>Bacillariaceae</taxon>
        <taxon>Cylindrotheca</taxon>
    </lineage>
</organism>
<dbReference type="EMBL" id="CAKOGP040002136">
    <property type="protein sequence ID" value="CAJ1963283.1"/>
    <property type="molecule type" value="Genomic_DNA"/>
</dbReference>
<reference evidence="2" key="1">
    <citation type="submission" date="2023-08" db="EMBL/GenBank/DDBJ databases">
        <authorList>
            <person name="Audoor S."/>
            <person name="Bilcke G."/>
        </authorList>
    </citation>
    <scope>NUCLEOTIDE SEQUENCE</scope>
</reference>
<accession>A0AAD2JM08</accession>
<feature type="region of interest" description="Disordered" evidence="1">
    <location>
        <begin position="164"/>
        <end position="195"/>
    </location>
</feature>
<protein>
    <submittedName>
        <fullName evidence="2">Uncharacterized protein</fullName>
    </submittedName>
</protein>
<keyword evidence="3" id="KW-1185">Reference proteome</keyword>
<feature type="region of interest" description="Disordered" evidence="1">
    <location>
        <begin position="1"/>
        <end position="91"/>
    </location>
</feature>